<dbReference type="AlphaFoldDB" id="A0A426Z831"/>
<dbReference type="PANTHER" id="PTHR32343">
    <property type="entry name" value="SERINE/ARGININE-RICH SPLICING FACTOR"/>
    <property type="match status" value="1"/>
</dbReference>
<evidence type="ECO:0000313" key="2">
    <source>
        <dbReference type="EMBL" id="RRT60147.1"/>
    </source>
</evidence>
<reference evidence="2 3" key="1">
    <citation type="journal article" date="2014" name="Agronomy (Basel)">
        <title>A Draft Genome Sequence for Ensete ventricosum, the Drought-Tolerant Tree Against Hunger.</title>
        <authorList>
            <person name="Harrison J."/>
            <person name="Moore K.A."/>
            <person name="Paszkiewicz K."/>
            <person name="Jones T."/>
            <person name="Grant M."/>
            <person name="Ambacheew D."/>
            <person name="Muzemil S."/>
            <person name="Studholme D.J."/>
        </authorList>
    </citation>
    <scope>NUCLEOTIDE SEQUENCE [LARGE SCALE GENOMIC DNA]</scope>
</reference>
<protein>
    <recommendedName>
        <fullName evidence="4">Senescence domain-containing protein</fullName>
    </recommendedName>
</protein>
<feature type="region of interest" description="Disordered" evidence="1">
    <location>
        <begin position="260"/>
        <end position="285"/>
    </location>
</feature>
<dbReference type="Proteomes" id="UP000287651">
    <property type="component" value="Unassembled WGS sequence"/>
</dbReference>
<gene>
    <name evidence="2" type="ORF">B296_00045182</name>
</gene>
<comment type="caution">
    <text evidence="2">The sequence shown here is derived from an EMBL/GenBank/DDBJ whole genome shotgun (WGS) entry which is preliminary data.</text>
</comment>
<dbReference type="EMBL" id="AMZH03007909">
    <property type="protein sequence ID" value="RRT60147.1"/>
    <property type="molecule type" value="Genomic_DNA"/>
</dbReference>
<organism evidence="2 3">
    <name type="scientific">Ensete ventricosum</name>
    <name type="common">Abyssinian banana</name>
    <name type="synonym">Musa ensete</name>
    <dbReference type="NCBI Taxonomy" id="4639"/>
    <lineage>
        <taxon>Eukaryota</taxon>
        <taxon>Viridiplantae</taxon>
        <taxon>Streptophyta</taxon>
        <taxon>Embryophyta</taxon>
        <taxon>Tracheophyta</taxon>
        <taxon>Spermatophyta</taxon>
        <taxon>Magnoliopsida</taxon>
        <taxon>Liliopsida</taxon>
        <taxon>Zingiberales</taxon>
        <taxon>Musaceae</taxon>
        <taxon>Ensete</taxon>
    </lineage>
</organism>
<accession>A0A426Z831</accession>
<name>A0A426Z831_ENSVE</name>
<evidence type="ECO:0008006" key="4">
    <source>
        <dbReference type="Google" id="ProtNLM"/>
    </source>
</evidence>
<proteinExistence type="predicted"/>
<dbReference type="PANTHER" id="PTHR32343:SF26">
    <property type="entry name" value="RNA-BINDING (RRM_RBD_RNP MOTIFS) FAMILY PROTEIN"/>
    <property type="match status" value="1"/>
</dbReference>
<evidence type="ECO:0000313" key="3">
    <source>
        <dbReference type="Proteomes" id="UP000287651"/>
    </source>
</evidence>
<sequence length="300" mass="32092">MPEVNHLNMTPREAVTMTQEVVKTMLAKGYQLSKDALITAKAFDESHHVTATAAAMVADLSNRSGLTDKINAGLTAVTSVDERYHLSATTKSVVSATTRTAASITNSVVSSSYFSAGALLVSDALNKAAKDQLEANVLTWQVITGQTTASGGVVWVWSTATACRISVNREMRLLDSVRRRPVLVRVSARGYSAPARPPPRIAASSRVRPGPAPIDSFWFCSSNLPVFAVFALLALSLGSDDGGECSFRLAFPSLDRSGQERTERKRFRKASEPMLGGAQGFNGSIWGSATEQSFVSSRTS</sequence>
<evidence type="ECO:0000256" key="1">
    <source>
        <dbReference type="SAM" id="MobiDB-lite"/>
    </source>
</evidence>